<reference evidence="1" key="2">
    <citation type="submission" date="2011-02" db="EMBL/GenBank/DDBJ databases">
        <authorList>
            <person name="MacLean D."/>
        </authorList>
    </citation>
    <scope>NUCLEOTIDE SEQUENCE</scope>
</reference>
<organism evidence="1">
    <name type="scientific">Albugo laibachii Nc14</name>
    <dbReference type="NCBI Taxonomy" id="890382"/>
    <lineage>
        <taxon>Eukaryota</taxon>
        <taxon>Sar</taxon>
        <taxon>Stramenopiles</taxon>
        <taxon>Oomycota</taxon>
        <taxon>Peronosporomycetes</taxon>
        <taxon>Albuginales</taxon>
        <taxon>Albuginaceae</taxon>
        <taxon>Albugo</taxon>
    </lineage>
</organism>
<dbReference type="EMBL" id="FR824109">
    <property type="protein sequence ID" value="CCA19135.1"/>
    <property type="molecule type" value="Genomic_DNA"/>
</dbReference>
<evidence type="ECO:0000313" key="1">
    <source>
        <dbReference type="EMBL" id="CCA19135.1"/>
    </source>
</evidence>
<dbReference type="HOGENOM" id="CLU_2175767_0_0_1"/>
<proteinExistence type="predicted"/>
<dbReference type="AlphaFoldDB" id="F0WD63"/>
<gene>
    <name evidence="1" type="primary">AlNc14C64G4583</name>
    <name evidence="1" type="ORF">ALNC14_052780</name>
</gene>
<protein>
    <submittedName>
        <fullName evidence="1">AlNc14C64G4583 protein</fullName>
    </submittedName>
</protein>
<accession>F0WD63</accession>
<reference evidence="1" key="1">
    <citation type="journal article" date="2011" name="PLoS Biol.">
        <title>Gene gain and loss during evolution of obligate parasitism in the white rust pathogen of Arabidopsis thaliana.</title>
        <authorList>
            <person name="Kemen E."/>
            <person name="Gardiner A."/>
            <person name="Schultz-Larsen T."/>
            <person name="Kemen A.C."/>
            <person name="Balmuth A.L."/>
            <person name="Robert-Seilaniantz A."/>
            <person name="Bailey K."/>
            <person name="Holub E."/>
            <person name="Studholme D.J."/>
            <person name="Maclean D."/>
            <person name="Jones J.D."/>
        </authorList>
    </citation>
    <scope>NUCLEOTIDE SEQUENCE</scope>
</reference>
<sequence length="110" mass="13124">MTLTHDIYILDNTKVLRRNDLLEAPRDAWIRDKIFRYTHRLPSILFNRDKVSATDKFSRPKRIYACDETRTRSTVYVSTRRKTSITLHFIDVKRNEFMAHDSEALLKPIV</sequence>
<name>F0WD63_9STRA</name>